<dbReference type="InterPro" id="IPR023418">
    <property type="entry name" value="Thyroxine_BS"/>
</dbReference>
<dbReference type="GO" id="GO:0006144">
    <property type="term" value="P:purine nucleobase metabolic process"/>
    <property type="evidence" value="ECO:0007669"/>
    <property type="project" value="UniProtKB-KW"/>
</dbReference>
<evidence type="ECO:0000256" key="8">
    <source>
        <dbReference type="RuleBase" id="RU361270"/>
    </source>
</evidence>
<evidence type="ECO:0000256" key="1">
    <source>
        <dbReference type="ARBA" id="ARBA00001043"/>
    </source>
</evidence>
<organism evidence="10 11">
    <name type="scientific">Rhodosorus marinus</name>
    <dbReference type="NCBI Taxonomy" id="101924"/>
    <lineage>
        <taxon>Eukaryota</taxon>
        <taxon>Rhodophyta</taxon>
        <taxon>Stylonematophyceae</taxon>
        <taxon>Stylonematales</taxon>
        <taxon>Stylonemataceae</taxon>
        <taxon>Rhodosorus</taxon>
    </lineage>
</organism>
<keyword evidence="11" id="KW-1185">Reference proteome</keyword>
<dbReference type="InterPro" id="IPR036817">
    <property type="entry name" value="Transthyretin/HIU_hydrolase_sf"/>
</dbReference>
<evidence type="ECO:0000256" key="4">
    <source>
        <dbReference type="ARBA" id="ARBA00011881"/>
    </source>
</evidence>
<feature type="binding site" evidence="7">
    <location>
        <position position="9"/>
    </location>
    <ligand>
        <name>substrate</name>
    </ligand>
</feature>
<dbReference type="InterPro" id="IPR023416">
    <property type="entry name" value="Transthyretin/HIU_hydrolase_d"/>
</dbReference>
<dbReference type="PRINTS" id="PR00189">
    <property type="entry name" value="TRNSTHYRETIN"/>
</dbReference>
<evidence type="ECO:0000313" key="10">
    <source>
        <dbReference type="EMBL" id="KAJ8900824.1"/>
    </source>
</evidence>
<comment type="similarity">
    <text evidence="3 8">Belongs to the transthyretin family. 5-hydroxyisourate hydrolase subfamily.</text>
</comment>
<dbReference type="GO" id="GO:0033971">
    <property type="term" value="F:hydroxyisourate hydrolase activity"/>
    <property type="evidence" value="ECO:0007669"/>
    <property type="project" value="UniProtKB-EC"/>
</dbReference>
<feature type="domain" description="Transthyretin/hydroxyisourate hydrolase" evidence="9">
    <location>
        <begin position="1"/>
        <end position="112"/>
    </location>
</feature>
<comment type="subunit">
    <text evidence="4 8">Homotetramer.</text>
</comment>
<dbReference type="NCBIfam" id="TIGR02962">
    <property type="entry name" value="hdxy_isourate"/>
    <property type="match status" value="1"/>
</dbReference>
<dbReference type="PROSITE" id="PS00769">
    <property type="entry name" value="TRANSTHYRETIN_2"/>
    <property type="match status" value="1"/>
</dbReference>
<feature type="binding site" evidence="7">
    <location>
        <position position="110"/>
    </location>
    <ligand>
        <name>substrate</name>
    </ligand>
</feature>
<name>A0AAV8UEE0_9RHOD</name>
<sequence>MASSPLTTHILDTSTGLPAEGVEVSLFRIADKEILTARTRSDKDGRCPRLLSHGQPILGTYKIRFEVADFFAKRGSSCFYPYVEIVFNILDATQHYHVPLLISPFGYTTYRGS</sequence>
<dbReference type="SMART" id="SM00095">
    <property type="entry name" value="TR_THY"/>
    <property type="match status" value="1"/>
</dbReference>
<accession>A0AAV8UEE0</accession>
<evidence type="ECO:0000256" key="2">
    <source>
        <dbReference type="ARBA" id="ARBA00002704"/>
    </source>
</evidence>
<evidence type="ECO:0000256" key="6">
    <source>
        <dbReference type="ARBA" id="ARBA00022801"/>
    </source>
</evidence>
<protein>
    <recommendedName>
        <fullName evidence="8">5-hydroxyisourate hydrolase</fullName>
        <shortName evidence="8">HIU hydrolase</shortName>
        <shortName evidence="8">HIUHase</shortName>
        <ecNumber evidence="8">3.5.2.17</ecNumber>
    </recommendedName>
</protein>
<evidence type="ECO:0000259" key="9">
    <source>
        <dbReference type="SMART" id="SM00095"/>
    </source>
</evidence>
<dbReference type="SUPFAM" id="SSF49472">
    <property type="entry name" value="Transthyretin (synonym: prealbumin)"/>
    <property type="match status" value="1"/>
</dbReference>
<dbReference type="Pfam" id="PF00576">
    <property type="entry name" value="Transthyretin"/>
    <property type="match status" value="1"/>
</dbReference>
<dbReference type="InterPro" id="IPR023419">
    <property type="entry name" value="Transthyretin_CS"/>
</dbReference>
<evidence type="ECO:0000256" key="7">
    <source>
        <dbReference type="PIRSR" id="PIRSR600895-51"/>
    </source>
</evidence>
<evidence type="ECO:0000256" key="3">
    <source>
        <dbReference type="ARBA" id="ARBA00009850"/>
    </source>
</evidence>
<proteinExistence type="inferred from homology"/>
<dbReference type="PANTHER" id="PTHR10395:SF7">
    <property type="entry name" value="5-HYDROXYISOURATE HYDROLASE"/>
    <property type="match status" value="1"/>
</dbReference>
<dbReference type="EMBL" id="JAMWBK010000013">
    <property type="protein sequence ID" value="KAJ8900824.1"/>
    <property type="molecule type" value="Genomic_DNA"/>
</dbReference>
<evidence type="ECO:0000313" key="11">
    <source>
        <dbReference type="Proteomes" id="UP001157974"/>
    </source>
</evidence>
<evidence type="ECO:0000256" key="5">
    <source>
        <dbReference type="ARBA" id="ARBA00022631"/>
    </source>
</evidence>
<keyword evidence="6 8" id="KW-0378">Hydrolase</keyword>
<dbReference type="PROSITE" id="PS00768">
    <property type="entry name" value="TRANSTHYRETIN_1"/>
    <property type="match status" value="1"/>
</dbReference>
<dbReference type="Proteomes" id="UP001157974">
    <property type="component" value="Unassembled WGS sequence"/>
</dbReference>
<gene>
    <name evidence="10" type="ORF">NDN08_000123</name>
</gene>
<comment type="caution">
    <text evidence="10">The sequence shown here is derived from an EMBL/GenBank/DDBJ whole genome shotgun (WGS) entry which is preliminary data.</text>
</comment>
<dbReference type="InterPro" id="IPR000895">
    <property type="entry name" value="Transthyretin/HIU_hydrolase"/>
</dbReference>
<dbReference type="AlphaFoldDB" id="A0AAV8UEE0"/>
<feature type="binding site" evidence="7">
    <location>
        <position position="46"/>
    </location>
    <ligand>
        <name>substrate</name>
    </ligand>
</feature>
<dbReference type="PANTHER" id="PTHR10395">
    <property type="entry name" value="URICASE AND TRANSTHYRETIN-RELATED"/>
    <property type="match status" value="1"/>
</dbReference>
<dbReference type="Gene3D" id="2.60.40.180">
    <property type="entry name" value="Transthyretin/hydroxyisourate hydrolase domain"/>
    <property type="match status" value="1"/>
</dbReference>
<comment type="catalytic activity">
    <reaction evidence="1 8">
        <text>5-hydroxyisourate + H2O = 5-hydroxy-2-oxo-4-ureido-2,5-dihydro-1H-imidazole-5-carboxylate + H(+)</text>
        <dbReference type="Rhea" id="RHEA:23736"/>
        <dbReference type="ChEBI" id="CHEBI:15377"/>
        <dbReference type="ChEBI" id="CHEBI:15378"/>
        <dbReference type="ChEBI" id="CHEBI:18072"/>
        <dbReference type="ChEBI" id="CHEBI:58639"/>
        <dbReference type="EC" id="3.5.2.17"/>
    </reaction>
</comment>
<comment type="function">
    <text evidence="2">Catalyzes the hydrolysis of 5-hydroxyisourate (HIU) to 2-oxo-4-hydroxy-4-carboxy-5-ureidoimidazoline (OHCU).</text>
</comment>
<dbReference type="EC" id="3.5.2.17" evidence="8"/>
<dbReference type="InterPro" id="IPR014306">
    <property type="entry name" value="Hydroxyisourate_hydrolase"/>
</dbReference>
<reference evidence="10 11" key="1">
    <citation type="journal article" date="2023" name="Nat. Commun.">
        <title>Origin of minicircular mitochondrial genomes in red algae.</title>
        <authorList>
            <person name="Lee Y."/>
            <person name="Cho C.H."/>
            <person name="Lee Y.M."/>
            <person name="Park S.I."/>
            <person name="Yang J.H."/>
            <person name="West J.A."/>
            <person name="Bhattacharya D."/>
            <person name="Yoon H.S."/>
        </authorList>
    </citation>
    <scope>NUCLEOTIDE SEQUENCE [LARGE SCALE GENOMIC DNA]</scope>
    <source>
        <strain evidence="10 11">CCMP1338</strain>
        <tissue evidence="10">Whole cell</tissue>
    </source>
</reference>
<dbReference type="CDD" id="cd05822">
    <property type="entry name" value="TLP_HIUase"/>
    <property type="match status" value="1"/>
</dbReference>
<keyword evidence="5 8" id="KW-0659">Purine metabolism</keyword>